<feature type="transmembrane region" description="Helical" evidence="4">
    <location>
        <begin position="346"/>
        <end position="365"/>
    </location>
</feature>
<feature type="transmembrane region" description="Helical" evidence="4">
    <location>
        <begin position="371"/>
        <end position="389"/>
    </location>
</feature>
<dbReference type="PANTHER" id="PTHR23534">
    <property type="entry name" value="MFS PERMEASE"/>
    <property type="match status" value="1"/>
</dbReference>
<feature type="transmembrane region" description="Helical" evidence="4">
    <location>
        <begin position="277"/>
        <end position="298"/>
    </location>
</feature>
<dbReference type="KEGG" id="ctak:4412677_02119"/>
<feature type="transmembrane region" description="Helical" evidence="4">
    <location>
        <begin position="99"/>
        <end position="115"/>
    </location>
</feature>
<dbReference type="InterPro" id="IPR020846">
    <property type="entry name" value="MFS_dom"/>
</dbReference>
<feature type="transmembrane region" description="Helical" evidence="4">
    <location>
        <begin position="216"/>
        <end position="241"/>
    </location>
</feature>
<evidence type="ECO:0000256" key="4">
    <source>
        <dbReference type="SAM" id="Phobius"/>
    </source>
</evidence>
<evidence type="ECO:0000259" key="5">
    <source>
        <dbReference type="PROSITE" id="PS50850"/>
    </source>
</evidence>
<evidence type="ECO:0000256" key="2">
    <source>
        <dbReference type="ARBA" id="ARBA00022989"/>
    </source>
</evidence>
<feature type="transmembrane region" description="Helical" evidence="4">
    <location>
        <begin position="135"/>
        <end position="154"/>
    </location>
</feature>
<dbReference type="SUPFAM" id="SSF103473">
    <property type="entry name" value="MFS general substrate transporter"/>
    <property type="match status" value="1"/>
</dbReference>
<evidence type="ECO:0000313" key="7">
    <source>
        <dbReference type="Proteomes" id="UP000215196"/>
    </source>
</evidence>
<dbReference type="AlphaFoldDB" id="A0A239XST4"/>
<keyword evidence="7" id="KW-1185">Reference proteome</keyword>
<organism evidence="6 7">
    <name type="scientific">Chryseobacterium taklimakanense</name>
    <dbReference type="NCBI Taxonomy" id="536441"/>
    <lineage>
        <taxon>Bacteria</taxon>
        <taxon>Pseudomonadati</taxon>
        <taxon>Bacteroidota</taxon>
        <taxon>Flavobacteriia</taxon>
        <taxon>Flavobacteriales</taxon>
        <taxon>Weeksellaceae</taxon>
        <taxon>Chryseobacterium group</taxon>
        <taxon>Chryseobacterium</taxon>
    </lineage>
</organism>
<feature type="transmembrane region" description="Helical" evidence="4">
    <location>
        <begin position="253"/>
        <end position="272"/>
    </location>
</feature>
<dbReference type="InterPro" id="IPR036259">
    <property type="entry name" value="MFS_trans_sf"/>
</dbReference>
<dbReference type="Gene3D" id="1.20.1250.20">
    <property type="entry name" value="MFS general substrate transporter like domains"/>
    <property type="match status" value="1"/>
</dbReference>
<dbReference type="GO" id="GO:0022857">
    <property type="term" value="F:transmembrane transporter activity"/>
    <property type="evidence" value="ECO:0007669"/>
    <property type="project" value="InterPro"/>
</dbReference>
<name>A0A239XST4_9FLAO</name>
<feature type="transmembrane region" description="Helical" evidence="4">
    <location>
        <begin position="74"/>
        <end position="93"/>
    </location>
</feature>
<accession>A0A239XST4</accession>
<evidence type="ECO:0000313" key="6">
    <source>
        <dbReference type="EMBL" id="SNV49432.1"/>
    </source>
</evidence>
<dbReference type="InterPro" id="IPR011701">
    <property type="entry name" value="MFS"/>
</dbReference>
<dbReference type="EMBL" id="LT906465">
    <property type="protein sequence ID" value="SNV49432.1"/>
    <property type="molecule type" value="Genomic_DNA"/>
</dbReference>
<keyword evidence="3 4" id="KW-0472">Membrane</keyword>
<sequence>MTAKIKWNNVYLLFTSQALFQTASILVITLSGVVGLQMAPDKNLATLPLAMITVGTAGMMIPASLIIRKLGQRNAFMIGTLIGVLSGLVSWYAIIQNSFWLFSVGNMLIGAYQGFSQYYRFAAADAVPDNAKSKAISFVIAGGVVAAFAGPNLARFTQHLGAVPYAYSYFSIILLSVVALGVVSFLKLQRTSAVQTKEAVKKGRPLKEIIKNKDTILAILASSTAFAVMGMSMTVTPIAMHSVGHSSDSSATVIQWHVLGMFLPSFFTGMLIQKFGVYRIIISGLAILSLYIVIALMGTGFVHFVSALFIVGLGWNFLFIGGSSLLTKVYRPEEKEKTQAFHDFTVFAVISIASFFAGGLFNYWGWNGVNIALIPMLIITLIVVIRIVMSQKNSVSNQ</sequence>
<feature type="domain" description="Major facilitator superfamily (MFS) profile" evidence="5">
    <location>
        <begin position="176"/>
        <end position="398"/>
    </location>
</feature>
<gene>
    <name evidence="6" type="ORF">SAMEA4412677_02119</name>
</gene>
<evidence type="ECO:0000256" key="1">
    <source>
        <dbReference type="ARBA" id="ARBA00022692"/>
    </source>
</evidence>
<reference evidence="6 7" key="1">
    <citation type="submission" date="2017-06" db="EMBL/GenBank/DDBJ databases">
        <authorList>
            <consortium name="Pathogen Informatics"/>
        </authorList>
    </citation>
    <scope>NUCLEOTIDE SEQUENCE [LARGE SCALE GENOMIC DNA]</scope>
    <source>
        <strain evidence="6 7">NCTC13490</strain>
    </source>
</reference>
<dbReference type="Pfam" id="PF07690">
    <property type="entry name" value="MFS_1"/>
    <property type="match status" value="1"/>
</dbReference>
<proteinExistence type="predicted"/>
<evidence type="ECO:0000256" key="3">
    <source>
        <dbReference type="ARBA" id="ARBA00023136"/>
    </source>
</evidence>
<dbReference type="Proteomes" id="UP000215196">
    <property type="component" value="Chromosome 1"/>
</dbReference>
<feature type="transmembrane region" description="Helical" evidence="4">
    <location>
        <begin position="45"/>
        <end position="67"/>
    </location>
</feature>
<protein>
    <submittedName>
        <fullName evidence="6">Multidrug resistance protein</fullName>
    </submittedName>
</protein>
<dbReference type="RefSeq" id="WP_095073079.1">
    <property type="nucleotide sequence ID" value="NZ_LT906465.1"/>
</dbReference>
<dbReference type="PANTHER" id="PTHR23534:SF1">
    <property type="entry name" value="MAJOR FACILITATOR SUPERFAMILY PROTEIN"/>
    <property type="match status" value="1"/>
</dbReference>
<keyword evidence="2 4" id="KW-1133">Transmembrane helix</keyword>
<feature type="transmembrane region" description="Helical" evidence="4">
    <location>
        <begin position="304"/>
        <end position="326"/>
    </location>
</feature>
<feature type="transmembrane region" description="Helical" evidence="4">
    <location>
        <begin position="166"/>
        <end position="186"/>
    </location>
</feature>
<keyword evidence="1 4" id="KW-0812">Transmembrane</keyword>
<dbReference type="PROSITE" id="PS50850">
    <property type="entry name" value="MFS"/>
    <property type="match status" value="1"/>
</dbReference>
<feature type="transmembrane region" description="Helical" evidence="4">
    <location>
        <begin position="12"/>
        <end position="39"/>
    </location>
</feature>